<organism evidence="3 4">
    <name type="scientific">Arenicella xantha</name>
    <dbReference type="NCBI Taxonomy" id="644221"/>
    <lineage>
        <taxon>Bacteria</taxon>
        <taxon>Pseudomonadati</taxon>
        <taxon>Pseudomonadota</taxon>
        <taxon>Gammaproteobacteria</taxon>
        <taxon>Arenicellales</taxon>
        <taxon>Arenicellaceae</taxon>
        <taxon>Arenicella</taxon>
    </lineage>
</organism>
<dbReference type="AlphaFoldDB" id="A0A395JKD4"/>
<dbReference type="InterPro" id="IPR037682">
    <property type="entry name" value="TonB_C"/>
</dbReference>
<dbReference type="Gene3D" id="3.30.1150.10">
    <property type="match status" value="1"/>
</dbReference>
<dbReference type="OrthoDB" id="5956919at2"/>
<evidence type="ECO:0000256" key="1">
    <source>
        <dbReference type="SAM" id="SignalP"/>
    </source>
</evidence>
<reference evidence="3 4" key="1">
    <citation type="submission" date="2018-06" db="EMBL/GenBank/DDBJ databases">
        <title>Genomic Encyclopedia of Type Strains, Phase IV (KMG-IV): sequencing the most valuable type-strain genomes for metagenomic binning, comparative biology and taxonomic classification.</title>
        <authorList>
            <person name="Goeker M."/>
        </authorList>
    </citation>
    <scope>NUCLEOTIDE SEQUENCE [LARGE SCALE GENOMIC DNA]</scope>
    <source>
        <strain evidence="3 4">DSM 24032</strain>
    </source>
</reference>
<dbReference type="SUPFAM" id="SSF74653">
    <property type="entry name" value="TolA/TonB C-terminal domain"/>
    <property type="match status" value="1"/>
</dbReference>
<name>A0A395JKD4_9GAMM</name>
<feature type="signal peptide" evidence="1">
    <location>
        <begin position="1"/>
        <end position="26"/>
    </location>
</feature>
<dbReference type="Pfam" id="PF03544">
    <property type="entry name" value="TonB_C"/>
    <property type="match status" value="1"/>
</dbReference>
<feature type="domain" description="TonB C-terminal" evidence="2">
    <location>
        <begin position="54"/>
        <end position="116"/>
    </location>
</feature>
<proteinExistence type="predicted"/>
<evidence type="ECO:0000313" key="3">
    <source>
        <dbReference type="EMBL" id="RBP51151.1"/>
    </source>
</evidence>
<dbReference type="Proteomes" id="UP000253083">
    <property type="component" value="Unassembled WGS sequence"/>
</dbReference>
<keyword evidence="4" id="KW-1185">Reference proteome</keyword>
<gene>
    <name evidence="3" type="ORF">DFR28_102570</name>
</gene>
<keyword evidence="1" id="KW-0732">Signal</keyword>
<dbReference type="GO" id="GO:0055085">
    <property type="term" value="P:transmembrane transport"/>
    <property type="evidence" value="ECO:0007669"/>
    <property type="project" value="InterPro"/>
</dbReference>
<dbReference type="EMBL" id="QNRT01000002">
    <property type="protein sequence ID" value="RBP51151.1"/>
    <property type="molecule type" value="Genomic_DNA"/>
</dbReference>
<feature type="chain" id="PRO_5017289805" evidence="1">
    <location>
        <begin position="27"/>
        <end position="354"/>
    </location>
</feature>
<comment type="caution">
    <text evidence="3">The sequence shown here is derived from an EMBL/GenBank/DDBJ whole genome shotgun (WGS) entry which is preliminary data.</text>
</comment>
<evidence type="ECO:0000259" key="2">
    <source>
        <dbReference type="Pfam" id="PF03544"/>
    </source>
</evidence>
<accession>A0A395JKD4</accession>
<dbReference type="RefSeq" id="WP_113953945.1">
    <property type="nucleotide sequence ID" value="NZ_QNRT01000002.1"/>
</dbReference>
<protein>
    <submittedName>
        <fullName evidence="3">TonB-like protein</fullName>
    </submittedName>
</protein>
<evidence type="ECO:0000313" key="4">
    <source>
        <dbReference type="Proteomes" id="UP000253083"/>
    </source>
</evidence>
<dbReference type="InParanoid" id="A0A395JKD4"/>
<sequence length="354" mass="40304">MQKNIGNVLTLFACLLSTLIAIAVQAQEFVPAKVIESSVSENLYEGIWPSRIDSGVAELVFMVDKTGQPKEIEVLRSSRSFFNGPAIKTIETYRYQPATVNAEPVESRQVARVEFDHSKIANIRGFVNPMDAPDGYMSLYNRLRKELNKESPNHRKAVHTLNKIHRLRYKTFFTEVHTQLARYYLAVEFGSKEEQLEPLLKVMMFENIEWGGKRALDDETKNTIQLAILKLMLDLGHNAEALKKYSEFSATNSDVSNAFSSYMQKIKQIQQSDSVLERRVTLTPDGKAFLSLLKKSFVVELVTGSVDNFLIRCERRFARFEYNPEAQYDIPAAWGECEMQLNGAPDTLVSVLQQ</sequence>